<comment type="caution">
    <text evidence="1">The sequence shown here is derived from an EMBL/GenBank/DDBJ whole genome shotgun (WGS) entry which is preliminary data.</text>
</comment>
<accession>A0A1J5PDB9</accession>
<proteinExistence type="predicted"/>
<dbReference type="EMBL" id="MLJW01009187">
    <property type="protein sequence ID" value="OIQ63227.1"/>
    <property type="molecule type" value="Genomic_DNA"/>
</dbReference>
<protein>
    <submittedName>
        <fullName evidence="1">Uncharacterized protein</fullName>
    </submittedName>
</protein>
<name>A0A1J5PDB9_9ZZZZ</name>
<reference evidence="1" key="1">
    <citation type="submission" date="2016-10" db="EMBL/GenBank/DDBJ databases">
        <title>Sequence of Gallionella enrichment culture.</title>
        <authorList>
            <person name="Poehlein A."/>
            <person name="Muehling M."/>
            <person name="Daniel R."/>
        </authorList>
    </citation>
    <scope>NUCLEOTIDE SEQUENCE</scope>
</reference>
<sequence length="94" mass="10009">MEHLDQVSDIQIRIRLEPQAAAPCAAFAAELAVRVLLVIAVEAAALVAVEPVRGAGLAMHCILAHVAMVEPIAPVVPTGCERLWVGMRGKRHGR</sequence>
<dbReference type="AlphaFoldDB" id="A0A1J5PDB9"/>
<gene>
    <name evidence="1" type="ORF">GALL_552310</name>
</gene>
<evidence type="ECO:0000313" key="1">
    <source>
        <dbReference type="EMBL" id="OIQ63227.1"/>
    </source>
</evidence>
<organism evidence="1">
    <name type="scientific">mine drainage metagenome</name>
    <dbReference type="NCBI Taxonomy" id="410659"/>
    <lineage>
        <taxon>unclassified sequences</taxon>
        <taxon>metagenomes</taxon>
        <taxon>ecological metagenomes</taxon>
    </lineage>
</organism>